<name>A0AAP8NK97_9BACT</name>
<comment type="caution">
    <text evidence="2">The sequence shown here is derived from an EMBL/GenBank/DDBJ whole genome shotgun (WGS) entry which is preliminary data.</text>
</comment>
<dbReference type="SUPFAM" id="SSF55729">
    <property type="entry name" value="Acyl-CoA N-acyltransferases (Nat)"/>
    <property type="match status" value="1"/>
</dbReference>
<dbReference type="InterPro" id="IPR000182">
    <property type="entry name" value="GNAT_dom"/>
</dbReference>
<protein>
    <submittedName>
        <fullName evidence="2">GNAT family N-acetyltransferase</fullName>
    </submittedName>
</protein>
<dbReference type="GO" id="GO:0016747">
    <property type="term" value="F:acyltransferase activity, transferring groups other than amino-acyl groups"/>
    <property type="evidence" value="ECO:0007669"/>
    <property type="project" value="InterPro"/>
</dbReference>
<dbReference type="PROSITE" id="PS51186">
    <property type="entry name" value="GNAT"/>
    <property type="match status" value="1"/>
</dbReference>
<dbReference type="PANTHER" id="PTHR43072">
    <property type="entry name" value="N-ACETYLTRANSFERASE"/>
    <property type="match status" value="1"/>
</dbReference>
<dbReference type="Gene3D" id="3.40.630.30">
    <property type="match status" value="1"/>
</dbReference>
<dbReference type="PANTHER" id="PTHR43072:SF8">
    <property type="entry name" value="ACYLTRANSFERASE FABY-RELATED"/>
    <property type="match status" value="1"/>
</dbReference>
<evidence type="ECO:0000313" key="2">
    <source>
        <dbReference type="EMBL" id="PNC54703.1"/>
    </source>
</evidence>
<dbReference type="Pfam" id="PF13420">
    <property type="entry name" value="Acetyltransf_4"/>
    <property type="match status" value="1"/>
</dbReference>
<sequence length="199" mass="23090">MKSSRIRIATRRDAAKLLEIYAPYVEKTAVTFEYEVPAVTEFEKRIDHVLGKYPYLVAERAGDISGYAYAEVFKDRAAYRWAVETTVYVREDMKKMGTGRELYAALEKILSMQNILNLNACIAYPCEAEDPYLTRDSVQFHKRLGYQFAGKFHRCGYKFGRWYHMIWMEKFLGGHTENPPAVKSFGEVRSLVAKKLGIW</sequence>
<reference evidence="2 3" key="1">
    <citation type="journal article" date="2017" name="BMC Genomics">
        <title>Genome sequencing of 39 Akkermansia muciniphila isolates reveals its population structure, genomic and functional diverisity, and global distribution in mammalian gut microbiotas.</title>
        <authorList>
            <person name="Guo X."/>
            <person name="Li S."/>
            <person name="Zhang J."/>
            <person name="Wu F."/>
            <person name="Li X."/>
            <person name="Wu D."/>
            <person name="Zhang M."/>
            <person name="Ou Z."/>
            <person name="Jie Z."/>
            <person name="Yan Q."/>
            <person name="Li P."/>
            <person name="Yi J."/>
            <person name="Peng Y."/>
        </authorList>
    </citation>
    <scope>NUCLEOTIDE SEQUENCE [LARGE SCALE GENOMIC DNA]</scope>
    <source>
        <strain evidence="2 3">GP43</strain>
    </source>
</reference>
<organism evidence="2 3">
    <name type="scientific">Akkermansia muciniphila</name>
    <dbReference type="NCBI Taxonomy" id="239935"/>
    <lineage>
        <taxon>Bacteria</taxon>
        <taxon>Pseudomonadati</taxon>
        <taxon>Verrucomicrobiota</taxon>
        <taxon>Verrucomicrobiia</taxon>
        <taxon>Verrucomicrobiales</taxon>
        <taxon>Akkermansiaceae</taxon>
        <taxon>Akkermansia</taxon>
    </lineage>
</organism>
<feature type="domain" description="N-acetyltransferase" evidence="1">
    <location>
        <begin position="4"/>
        <end position="173"/>
    </location>
</feature>
<dbReference type="RefSeq" id="WP_102735883.1">
    <property type="nucleotide sequence ID" value="NZ_CP024736.1"/>
</dbReference>
<accession>A0AAP8NK97</accession>
<proteinExistence type="predicted"/>
<gene>
    <name evidence="2" type="ORF">CXU09_09185</name>
</gene>
<evidence type="ECO:0000313" key="3">
    <source>
        <dbReference type="Proteomes" id="UP000235914"/>
    </source>
</evidence>
<dbReference type="AlphaFoldDB" id="A0AAP8NK97"/>
<dbReference type="InterPro" id="IPR016181">
    <property type="entry name" value="Acyl_CoA_acyltransferase"/>
</dbReference>
<evidence type="ECO:0000259" key="1">
    <source>
        <dbReference type="PROSITE" id="PS51186"/>
    </source>
</evidence>
<dbReference type="Proteomes" id="UP000235914">
    <property type="component" value="Unassembled WGS sequence"/>
</dbReference>
<dbReference type="EMBL" id="PJKN01000005">
    <property type="protein sequence ID" value="PNC54703.1"/>
    <property type="molecule type" value="Genomic_DNA"/>
</dbReference>